<dbReference type="GO" id="GO:0016052">
    <property type="term" value="P:carbohydrate catabolic process"/>
    <property type="evidence" value="ECO:0007669"/>
    <property type="project" value="TreeGrafter"/>
</dbReference>
<sequence length="365" mass="39741">MRITKMVCRLVRRDFPPGVKNARRAMTKKTVALVFLESDTGLLGVGEAWTEFGSPEALVSIWEDDIKPMVVGQDPFFLEAIWSDVMSRTEESNRRGIVGAAMSAVNMALWDLVARAMGQPLYKALGASRDKVYTYASAGLYADGKTPEDQGREVAGWLSQGFTGAKIKVAGGPLAVDVQRVAAVREAIGPDARFMIDANYMLTTTEALRYQRAMAPYDLYWFEAPVSPRSVDGMARINQSGPAPLAGCENIFGVDAFRRYLETGAVSFAQADLSICGGISEARRIAALAEAWHVPFTLHAAGSCVLMSASIHMAASLPNCESVEFHQIQQWLFDMAPEGAFDVKDGHVAPLEKPGLGLELTYDDF</sequence>
<proteinExistence type="predicted"/>
<comment type="cofactor">
    <cofactor evidence="1">
        <name>Mg(2+)</name>
        <dbReference type="ChEBI" id="CHEBI:18420"/>
    </cofactor>
</comment>
<dbReference type="Pfam" id="PF02746">
    <property type="entry name" value="MR_MLE_N"/>
    <property type="match status" value="1"/>
</dbReference>
<dbReference type="AlphaFoldDB" id="A0A2T0RFH3"/>
<protein>
    <submittedName>
        <fullName evidence="5">D-arabinonate dehydratase/D-galactarolactone cycloisomerase</fullName>
    </submittedName>
</protein>
<dbReference type="GO" id="GO:0016853">
    <property type="term" value="F:isomerase activity"/>
    <property type="evidence" value="ECO:0007669"/>
    <property type="project" value="UniProtKB-KW"/>
</dbReference>
<keyword evidence="5" id="KW-0413">Isomerase</keyword>
<dbReference type="Pfam" id="PF13378">
    <property type="entry name" value="MR_MLE_C"/>
    <property type="match status" value="1"/>
</dbReference>
<accession>A0A2T0RFH3</accession>
<dbReference type="PANTHER" id="PTHR13794">
    <property type="entry name" value="ENOLASE SUPERFAMILY, MANDELATE RACEMASE"/>
    <property type="match status" value="1"/>
</dbReference>
<dbReference type="RefSeq" id="WP_106208167.1">
    <property type="nucleotide sequence ID" value="NZ_PVTD01000016.1"/>
</dbReference>
<dbReference type="OrthoDB" id="9802699at2"/>
<dbReference type="PANTHER" id="PTHR13794:SF58">
    <property type="entry name" value="MITOCHONDRIAL ENOLASE SUPERFAMILY MEMBER 1"/>
    <property type="match status" value="1"/>
</dbReference>
<dbReference type="Gene3D" id="3.20.20.120">
    <property type="entry name" value="Enolase-like C-terminal domain"/>
    <property type="match status" value="1"/>
</dbReference>
<dbReference type="InterPro" id="IPR046945">
    <property type="entry name" value="RHMD-like"/>
</dbReference>
<dbReference type="InterPro" id="IPR013341">
    <property type="entry name" value="Mandelate_racemase_N_dom"/>
</dbReference>
<dbReference type="InterPro" id="IPR029017">
    <property type="entry name" value="Enolase-like_N"/>
</dbReference>
<dbReference type="InterPro" id="IPR036849">
    <property type="entry name" value="Enolase-like_C_sf"/>
</dbReference>
<reference evidence="5 6" key="1">
    <citation type="submission" date="2018-03" db="EMBL/GenBank/DDBJ databases">
        <title>Genomic Encyclopedia of Archaeal and Bacterial Type Strains, Phase II (KMG-II): from individual species to whole genera.</title>
        <authorList>
            <person name="Goeker M."/>
        </authorList>
    </citation>
    <scope>NUCLEOTIDE SEQUENCE [LARGE SCALE GENOMIC DNA]</scope>
    <source>
        <strain evidence="5 6">DSM 29328</strain>
    </source>
</reference>
<dbReference type="SFLD" id="SFLDS00001">
    <property type="entry name" value="Enolase"/>
    <property type="match status" value="1"/>
</dbReference>
<dbReference type="InterPro" id="IPR013342">
    <property type="entry name" value="Mandelate_racemase_C"/>
</dbReference>
<dbReference type="SUPFAM" id="SSF51604">
    <property type="entry name" value="Enolase C-terminal domain-like"/>
    <property type="match status" value="1"/>
</dbReference>
<dbReference type="SMART" id="SM00922">
    <property type="entry name" value="MR_MLE"/>
    <property type="match status" value="1"/>
</dbReference>
<dbReference type="Proteomes" id="UP000239480">
    <property type="component" value="Unassembled WGS sequence"/>
</dbReference>
<dbReference type="GO" id="GO:0000287">
    <property type="term" value="F:magnesium ion binding"/>
    <property type="evidence" value="ECO:0007669"/>
    <property type="project" value="TreeGrafter"/>
</dbReference>
<dbReference type="Gene3D" id="3.30.390.10">
    <property type="entry name" value="Enolase-like, N-terminal domain"/>
    <property type="match status" value="1"/>
</dbReference>
<evidence type="ECO:0000259" key="4">
    <source>
        <dbReference type="SMART" id="SM00922"/>
    </source>
</evidence>
<evidence type="ECO:0000256" key="1">
    <source>
        <dbReference type="ARBA" id="ARBA00001946"/>
    </source>
</evidence>
<evidence type="ECO:0000256" key="2">
    <source>
        <dbReference type="ARBA" id="ARBA00022723"/>
    </source>
</evidence>
<gene>
    <name evidence="5" type="ORF">CLV78_11646</name>
</gene>
<feature type="domain" description="Mandelate racemase/muconate lactonizing enzyme C-terminal" evidence="4">
    <location>
        <begin position="147"/>
        <end position="244"/>
    </location>
</feature>
<keyword evidence="2" id="KW-0479">Metal-binding</keyword>
<keyword evidence="3" id="KW-0460">Magnesium</keyword>
<organism evidence="5 6">
    <name type="scientific">Aliiruegeria haliotis</name>
    <dbReference type="NCBI Taxonomy" id="1280846"/>
    <lineage>
        <taxon>Bacteria</taxon>
        <taxon>Pseudomonadati</taxon>
        <taxon>Pseudomonadota</taxon>
        <taxon>Alphaproteobacteria</taxon>
        <taxon>Rhodobacterales</taxon>
        <taxon>Roseobacteraceae</taxon>
        <taxon>Aliiruegeria</taxon>
    </lineage>
</organism>
<keyword evidence="6" id="KW-1185">Reference proteome</keyword>
<dbReference type="InterPro" id="IPR029065">
    <property type="entry name" value="Enolase_C-like"/>
</dbReference>
<dbReference type="SUPFAM" id="SSF54826">
    <property type="entry name" value="Enolase N-terminal domain-like"/>
    <property type="match status" value="1"/>
</dbReference>
<name>A0A2T0RFH3_9RHOB</name>
<dbReference type="CDD" id="cd03316">
    <property type="entry name" value="MR_like"/>
    <property type="match status" value="1"/>
</dbReference>
<dbReference type="EMBL" id="PVTD01000016">
    <property type="protein sequence ID" value="PRY19956.1"/>
    <property type="molecule type" value="Genomic_DNA"/>
</dbReference>
<evidence type="ECO:0000256" key="3">
    <source>
        <dbReference type="ARBA" id="ARBA00022842"/>
    </source>
</evidence>
<comment type="caution">
    <text evidence="5">The sequence shown here is derived from an EMBL/GenBank/DDBJ whole genome shotgun (WGS) entry which is preliminary data.</text>
</comment>
<dbReference type="SFLD" id="SFLDG00179">
    <property type="entry name" value="mandelate_racemase"/>
    <property type="match status" value="1"/>
</dbReference>
<dbReference type="GO" id="GO:0016836">
    <property type="term" value="F:hydro-lyase activity"/>
    <property type="evidence" value="ECO:0007669"/>
    <property type="project" value="TreeGrafter"/>
</dbReference>
<evidence type="ECO:0000313" key="6">
    <source>
        <dbReference type="Proteomes" id="UP000239480"/>
    </source>
</evidence>
<evidence type="ECO:0000313" key="5">
    <source>
        <dbReference type="EMBL" id="PRY19956.1"/>
    </source>
</evidence>